<dbReference type="Proteomes" id="UP001497444">
    <property type="component" value="Unassembled WGS sequence"/>
</dbReference>
<proteinExistence type="predicted"/>
<organism evidence="2 3">
    <name type="scientific">Sphagnum jensenii</name>
    <dbReference type="NCBI Taxonomy" id="128206"/>
    <lineage>
        <taxon>Eukaryota</taxon>
        <taxon>Viridiplantae</taxon>
        <taxon>Streptophyta</taxon>
        <taxon>Embryophyta</taxon>
        <taxon>Bryophyta</taxon>
        <taxon>Sphagnophytina</taxon>
        <taxon>Sphagnopsida</taxon>
        <taxon>Sphagnales</taxon>
        <taxon>Sphagnaceae</taxon>
        <taxon>Sphagnum</taxon>
    </lineage>
</organism>
<accession>A0ABP0VGA3</accession>
<dbReference type="EMBL" id="CAXAQS010000842">
    <property type="protein sequence ID" value="CAK9253394.1"/>
    <property type="molecule type" value="Genomic_DNA"/>
</dbReference>
<keyword evidence="3" id="KW-1185">Reference proteome</keyword>
<feature type="region of interest" description="Disordered" evidence="1">
    <location>
        <begin position="332"/>
        <end position="351"/>
    </location>
</feature>
<name>A0ABP0VGA3_9BRYO</name>
<feature type="compositionally biased region" description="Basic residues" evidence="1">
    <location>
        <begin position="340"/>
        <end position="351"/>
    </location>
</feature>
<gene>
    <name evidence="2" type="ORF">CSSPJE1EN1_LOCUS28772</name>
</gene>
<evidence type="ECO:0000313" key="2">
    <source>
        <dbReference type="EMBL" id="CAK9253394.1"/>
    </source>
</evidence>
<evidence type="ECO:0000313" key="3">
    <source>
        <dbReference type="Proteomes" id="UP001497444"/>
    </source>
</evidence>
<evidence type="ECO:0000256" key="1">
    <source>
        <dbReference type="SAM" id="MobiDB-lite"/>
    </source>
</evidence>
<reference evidence="2" key="1">
    <citation type="submission" date="2024-02" db="EMBL/GenBank/DDBJ databases">
        <authorList>
            <consortium name="ELIXIR-Norway"/>
            <consortium name="Elixir Norway"/>
        </authorList>
    </citation>
    <scope>NUCLEOTIDE SEQUENCE</scope>
</reference>
<comment type="caution">
    <text evidence="2">The sequence shown here is derived from an EMBL/GenBank/DDBJ whole genome shotgun (WGS) entry which is preliminary data.</text>
</comment>
<protein>
    <submittedName>
        <fullName evidence="2">Uncharacterized protein</fullName>
    </submittedName>
</protein>
<sequence length="351" mass="38969">MTAVTSTNPTAEKVSETLHDQIGTLSISQFDTPKGMVMGGYREYHGYWLGSSYGKHVLEDQARYIGDKKELDATLAACTVQAAVCNPNIKAFSTMVEKVKTIEDEITQSEVIQAWVDAAIVYDHDEEKALDKAGSAPLPYRTLTQSLIDLKGVCKEIAELKFVAHELIGRSEKNMRLVAVHIFDNGVPNENHAVIETRIGHQNFILNLFDPMMFQNRLTPNDLKNAIISASTLETDATTLNVMGTSKWSDPGDRLQPYWTFNSVDATYFGKDARRSQLDQSPPVEAYMPQGKVYNLGIALDDPRASQKILEILKPAFALHYELVSDPAYKQAKANVPSHKSARTKHPTPGQ</sequence>